<dbReference type="EMBL" id="LAZR01012330">
    <property type="protein sequence ID" value="KKM27392.1"/>
    <property type="molecule type" value="Genomic_DNA"/>
</dbReference>
<dbReference type="AlphaFoldDB" id="A0A0F9IIL1"/>
<evidence type="ECO:0000313" key="1">
    <source>
        <dbReference type="EMBL" id="KKM27392.1"/>
    </source>
</evidence>
<reference evidence="1" key="1">
    <citation type="journal article" date="2015" name="Nature">
        <title>Complex archaea that bridge the gap between prokaryotes and eukaryotes.</title>
        <authorList>
            <person name="Spang A."/>
            <person name="Saw J.H."/>
            <person name="Jorgensen S.L."/>
            <person name="Zaremba-Niedzwiedzka K."/>
            <person name="Martijn J."/>
            <person name="Lind A.E."/>
            <person name="van Eijk R."/>
            <person name="Schleper C."/>
            <person name="Guy L."/>
            <person name="Ettema T.J."/>
        </authorList>
    </citation>
    <scope>NUCLEOTIDE SEQUENCE</scope>
</reference>
<organism evidence="1">
    <name type="scientific">marine sediment metagenome</name>
    <dbReference type="NCBI Taxonomy" id="412755"/>
    <lineage>
        <taxon>unclassified sequences</taxon>
        <taxon>metagenomes</taxon>
        <taxon>ecological metagenomes</taxon>
    </lineage>
</organism>
<name>A0A0F9IIL1_9ZZZZ</name>
<protein>
    <submittedName>
        <fullName evidence="1">Uncharacterized protein</fullName>
    </submittedName>
</protein>
<sequence>MNNDREKLLGTKNKIQHLAIPTPYFGCSRGKKTMIKESYDLDIAL</sequence>
<accession>A0A0F9IIL1</accession>
<comment type="caution">
    <text evidence="1">The sequence shown here is derived from an EMBL/GenBank/DDBJ whole genome shotgun (WGS) entry which is preliminary data.</text>
</comment>
<gene>
    <name evidence="1" type="ORF">LCGC14_1575170</name>
</gene>
<proteinExistence type="predicted"/>